<gene>
    <name evidence="2" type="ORF">X777_15127</name>
</gene>
<reference evidence="2 3" key="1">
    <citation type="journal article" date="2014" name="Curr. Biol.">
        <title>The genome of the clonal raider ant Cerapachys biroi.</title>
        <authorList>
            <person name="Oxley P.R."/>
            <person name="Ji L."/>
            <person name="Fetter-Pruneda I."/>
            <person name="McKenzie S.K."/>
            <person name="Li C."/>
            <person name="Hu H."/>
            <person name="Zhang G."/>
            <person name="Kronauer D.J."/>
        </authorList>
    </citation>
    <scope>NUCLEOTIDE SEQUENCE [LARGE SCALE GENOMIC DNA]</scope>
</reference>
<proteinExistence type="predicted"/>
<evidence type="ECO:0000313" key="2">
    <source>
        <dbReference type="EMBL" id="EZA47897.1"/>
    </source>
</evidence>
<organism evidence="2 3">
    <name type="scientific">Ooceraea biroi</name>
    <name type="common">Clonal raider ant</name>
    <name type="synonym">Cerapachys biroi</name>
    <dbReference type="NCBI Taxonomy" id="2015173"/>
    <lineage>
        <taxon>Eukaryota</taxon>
        <taxon>Metazoa</taxon>
        <taxon>Ecdysozoa</taxon>
        <taxon>Arthropoda</taxon>
        <taxon>Hexapoda</taxon>
        <taxon>Insecta</taxon>
        <taxon>Pterygota</taxon>
        <taxon>Neoptera</taxon>
        <taxon>Endopterygota</taxon>
        <taxon>Hymenoptera</taxon>
        <taxon>Apocrita</taxon>
        <taxon>Aculeata</taxon>
        <taxon>Formicoidea</taxon>
        <taxon>Formicidae</taxon>
        <taxon>Dorylinae</taxon>
        <taxon>Ooceraea</taxon>
    </lineage>
</organism>
<evidence type="ECO:0000256" key="1">
    <source>
        <dbReference type="SAM" id="MobiDB-lite"/>
    </source>
</evidence>
<dbReference type="AlphaFoldDB" id="A0A026VVV4"/>
<sequence length="56" mass="6044">MGEQIPASRTPTSHAENPFERSSPSDITYILSPCPTTARRHPTTNDSASRGLCDAN</sequence>
<name>A0A026VVV4_OOCBI</name>
<keyword evidence="3" id="KW-1185">Reference proteome</keyword>
<dbReference type="EMBL" id="KK107755">
    <property type="protein sequence ID" value="EZA47897.1"/>
    <property type="molecule type" value="Genomic_DNA"/>
</dbReference>
<dbReference type="Proteomes" id="UP000053097">
    <property type="component" value="Unassembled WGS sequence"/>
</dbReference>
<evidence type="ECO:0000313" key="3">
    <source>
        <dbReference type="Proteomes" id="UP000053097"/>
    </source>
</evidence>
<feature type="compositionally biased region" description="Polar residues" evidence="1">
    <location>
        <begin position="7"/>
        <end position="26"/>
    </location>
</feature>
<accession>A0A026VVV4</accession>
<feature type="region of interest" description="Disordered" evidence="1">
    <location>
        <begin position="1"/>
        <end position="56"/>
    </location>
</feature>
<protein>
    <submittedName>
        <fullName evidence="2">Uncharacterized protein</fullName>
    </submittedName>
</protein>